<feature type="transmembrane region" description="Helical" evidence="7">
    <location>
        <begin position="63"/>
        <end position="87"/>
    </location>
</feature>
<feature type="domain" description="Phosphatidic acid phosphatase type 2/haloperoxidase" evidence="8">
    <location>
        <begin position="92"/>
        <end position="210"/>
    </location>
</feature>
<evidence type="ECO:0000256" key="7">
    <source>
        <dbReference type="SAM" id="Phobius"/>
    </source>
</evidence>
<feature type="transmembrane region" description="Helical" evidence="7">
    <location>
        <begin position="167"/>
        <end position="189"/>
    </location>
</feature>
<dbReference type="EMBL" id="SELH01000011">
    <property type="protein sequence ID" value="TWP30594.1"/>
    <property type="molecule type" value="Genomic_DNA"/>
</dbReference>
<dbReference type="Proteomes" id="UP000319499">
    <property type="component" value="Unassembled WGS sequence"/>
</dbReference>
<evidence type="ECO:0000256" key="5">
    <source>
        <dbReference type="ARBA" id="ARBA00022989"/>
    </source>
</evidence>
<keyword evidence="3 7" id="KW-0812">Transmembrane</keyword>
<evidence type="ECO:0000313" key="9">
    <source>
        <dbReference type="EMBL" id="TWP30594.1"/>
    </source>
</evidence>
<evidence type="ECO:0000313" key="10">
    <source>
        <dbReference type="Proteomes" id="UP000319499"/>
    </source>
</evidence>
<feature type="transmembrane region" description="Helical" evidence="7">
    <location>
        <begin position="16"/>
        <end position="42"/>
    </location>
</feature>
<organism evidence="9 10">
    <name type="scientific">Apibacter muscae</name>
    <dbReference type="NCBI Taxonomy" id="2509004"/>
    <lineage>
        <taxon>Bacteria</taxon>
        <taxon>Pseudomonadati</taxon>
        <taxon>Bacteroidota</taxon>
        <taxon>Flavobacteriia</taxon>
        <taxon>Flavobacteriales</taxon>
        <taxon>Weeksellaceae</taxon>
        <taxon>Apibacter</taxon>
    </lineage>
</organism>
<keyword evidence="5 7" id="KW-1133">Transmembrane helix</keyword>
<gene>
    <name evidence="9" type="ORF">ETU09_00910</name>
</gene>
<dbReference type="InterPro" id="IPR000326">
    <property type="entry name" value="PAP2/HPO"/>
</dbReference>
<feature type="transmembrane region" description="Helical" evidence="7">
    <location>
        <begin position="252"/>
        <end position="273"/>
    </location>
</feature>
<dbReference type="SUPFAM" id="SSF48317">
    <property type="entry name" value="Acid phosphatase/Vanadium-dependent haloperoxidase"/>
    <property type="match status" value="1"/>
</dbReference>
<dbReference type="Pfam" id="PF01569">
    <property type="entry name" value="PAP2"/>
    <property type="match status" value="1"/>
</dbReference>
<feature type="transmembrane region" description="Helical" evidence="7">
    <location>
        <begin position="195"/>
        <end position="214"/>
    </location>
</feature>
<feature type="transmembrane region" description="Helical" evidence="7">
    <location>
        <begin position="141"/>
        <end position="160"/>
    </location>
</feature>
<keyword evidence="4" id="KW-0378">Hydrolase</keyword>
<proteinExistence type="predicted"/>
<dbReference type="PANTHER" id="PTHR14969">
    <property type="entry name" value="SPHINGOSINE-1-PHOSPHATE PHOSPHOHYDROLASE"/>
    <property type="match status" value="1"/>
</dbReference>
<evidence type="ECO:0000256" key="1">
    <source>
        <dbReference type="ARBA" id="ARBA00004651"/>
    </source>
</evidence>
<dbReference type="InterPro" id="IPR036938">
    <property type="entry name" value="PAP2/HPO_sf"/>
</dbReference>
<dbReference type="OrthoDB" id="9801622at2"/>
<evidence type="ECO:0000256" key="4">
    <source>
        <dbReference type="ARBA" id="ARBA00022801"/>
    </source>
</evidence>
<keyword evidence="6 7" id="KW-0472">Membrane</keyword>
<feature type="transmembrane region" description="Helical" evidence="7">
    <location>
        <begin position="226"/>
        <end position="246"/>
    </location>
</feature>
<dbReference type="CDD" id="cd01610">
    <property type="entry name" value="PAP2_like"/>
    <property type="match status" value="1"/>
</dbReference>
<protein>
    <submittedName>
        <fullName evidence="9">Phosphatase PAP2 family protein</fullName>
    </submittedName>
</protein>
<dbReference type="GO" id="GO:0016787">
    <property type="term" value="F:hydrolase activity"/>
    <property type="evidence" value="ECO:0007669"/>
    <property type="project" value="UniProtKB-KW"/>
</dbReference>
<comment type="caution">
    <text evidence="9">The sequence shown here is derived from an EMBL/GenBank/DDBJ whole genome shotgun (WGS) entry which is preliminary data.</text>
</comment>
<accession>A0A563DLA9</accession>
<dbReference type="RefSeq" id="WP_146261180.1">
    <property type="nucleotide sequence ID" value="NZ_SELG01000024.1"/>
</dbReference>
<comment type="subcellular location">
    <subcellularLocation>
        <location evidence="1">Cell membrane</location>
        <topology evidence="1">Multi-pass membrane protein</topology>
    </subcellularLocation>
</comment>
<keyword evidence="2" id="KW-1003">Cell membrane</keyword>
<dbReference type="AlphaFoldDB" id="A0A563DLA9"/>
<evidence type="ECO:0000259" key="8">
    <source>
        <dbReference type="SMART" id="SM00014"/>
    </source>
</evidence>
<evidence type="ECO:0000256" key="3">
    <source>
        <dbReference type="ARBA" id="ARBA00022692"/>
    </source>
</evidence>
<dbReference type="PANTHER" id="PTHR14969:SF62">
    <property type="entry name" value="DECAPRENYLPHOSPHORYL-5-PHOSPHORIBOSE PHOSPHATASE RV3807C-RELATED"/>
    <property type="match status" value="1"/>
</dbReference>
<evidence type="ECO:0000256" key="2">
    <source>
        <dbReference type="ARBA" id="ARBA00022475"/>
    </source>
</evidence>
<dbReference type="Gene3D" id="1.20.144.10">
    <property type="entry name" value="Phosphatidic acid phosphatase type 2/haloperoxidase"/>
    <property type="match status" value="1"/>
</dbReference>
<keyword evidence="10" id="KW-1185">Reference proteome</keyword>
<dbReference type="SMART" id="SM00014">
    <property type="entry name" value="acidPPc"/>
    <property type="match status" value="1"/>
</dbReference>
<dbReference type="GO" id="GO:0005886">
    <property type="term" value="C:plasma membrane"/>
    <property type="evidence" value="ECO:0007669"/>
    <property type="project" value="UniProtKB-SubCell"/>
</dbReference>
<reference evidence="9 10" key="1">
    <citation type="submission" date="2019-02" db="EMBL/GenBank/DDBJ databases">
        <title>Apibacter muscae sp. nov.: a novel member of the house fly microbiota.</title>
        <authorList>
            <person name="Park R."/>
        </authorList>
    </citation>
    <scope>NUCLEOTIDE SEQUENCE [LARGE SCALE GENOMIC DNA]</scope>
    <source>
        <strain evidence="9 10">AL1</strain>
    </source>
</reference>
<sequence>MNLTIIKNFSSLNSKILFIPIVLLLGMTVFFISENLLIDNYYSFIQKDYFQWINKELSNYPNLIYNLTQFGDVLIILSFLAVFIVYAPELWKGLIPSILISGILTPLFKNCFKVPRPAAIYDLSDFTIIGKTLKGYNSFPSGHSTTIFTVLTVIMIAFMPQRTINKIVWCVGVLLMAYILAFTRVGVGAHYPLDVISGSILGFICGILGILSYQKYKFWHWINNKKYYPIFISLFLISIIILGVKIYHTQLLIFYISIVSLLISLYTIINAYVKK</sequence>
<name>A0A563DLA9_9FLAO</name>
<evidence type="ECO:0000256" key="6">
    <source>
        <dbReference type="ARBA" id="ARBA00023136"/>
    </source>
</evidence>